<evidence type="ECO:0000256" key="2">
    <source>
        <dbReference type="ARBA" id="ARBA00022763"/>
    </source>
</evidence>
<keyword evidence="2" id="KW-0227">DNA damage</keyword>
<feature type="region of interest" description="Disordered" evidence="6">
    <location>
        <begin position="133"/>
        <end position="153"/>
    </location>
</feature>
<dbReference type="PANTHER" id="PTHR12132:SF1">
    <property type="entry name" value="DNA REPAIR PROTEIN RAD52 HOMOLOG"/>
    <property type="match status" value="1"/>
</dbReference>
<name>A0A8H3YIV5_VENIN</name>
<dbReference type="Proteomes" id="UP000433883">
    <property type="component" value="Unassembled WGS sequence"/>
</dbReference>
<keyword evidence="4" id="KW-0234">DNA repair</keyword>
<protein>
    <recommendedName>
        <fullName evidence="5">RAD52 homolog</fullName>
    </recommendedName>
</protein>
<keyword evidence="7" id="KW-0472">Membrane</keyword>
<feature type="region of interest" description="Disordered" evidence="6">
    <location>
        <begin position="167"/>
        <end position="188"/>
    </location>
</feature>
<feature type="transmembrane region" description="Helical" evidence="7">
    <location>
        <begin position="92"/>
        <end position="114"/>
    </location>
</feature>
<dbReference type="Gene3D" id="3.30.390.80">
    <property type="entry name" value="DNA repair protein Rad52/59/22"/>
    <property type="match status" value="1"/>
</dbReference>
<dbReference type="NCBIfam" id="TIGR00607">
    <property type="entry name" value="rad52"/>
    <property type="match status" value="1"/>
</dbReference>
<dbReference type="PANTHER" id="PTHR12132">
    <property type="entry name" value="DNA REPAIR AND RECOMBINATION PROTEIN RAD52, RAD59"/>
    <property type="match status" value="1"/>
</dbReference>
<accession>A0A8H3YIV5</accession>
<dbReference type="GO" id="GO:0045002">
    <property type="term" value="P:double-strand break repair via single-strand annealing"/>
    <property type="evidence" value="ECO:0007669"/>
    <property type="project" value="InterPro"/>
</dbReference>
<keyword evidence="7" id="KW-0812">Transmembrane</keyword>
<dbReference type="GO" id="GO:0006312">
    <property type="term" value="P:mitotic recombination"/>
    <property type="evidence" value="ECO:0007669"/>
    <property type="project" value="TreeGrafter"/>
</dbReference>
<dbReference type="InterPro" id="IPR004585">
    <property type="entry name" value="DNA_recomb/repair_Rad52"/>
</dbReference>
<reference evidence="8 9" key="1">
    <citation type="submission" date="2019-11" db="EMBL/GenBank/DDBJ databases">
        <title>Venturia inaequalis Genome Resource.</title>
        <authorList>
            <person name="Lichtner F.J."/>
        </authorList>
    </citation>
    <scope>NUCLEOTIDE SEQUENCE [LARGE SCALE GENOMIC DNA]</scope>
    <source>
        <strain evidence="8">Bline_iso_100314</strain>
    </source>
</reference>
<dbReference type="FunFam" id="3.30.390.80:FF:000001">
    <property type="entry name" value="DNA repair protein RAD52 homolog"/>
    <property type="match status" value="1"/>
</dbReference>
<evidence type="ECO:0000256" key="3">
    <source>
        <dbReference type="ARBA" id="ARBA00023172"/>
    </source>
</evidence>
<sequence length="502" mass="55317">MNRGNNRHAGFISIVKMEGKLGLPMFLRTCRLSTNSQATFHAQFVDTGHLKSGYIDMPPQIPSHSLRFDAQRRRELAPIQVDVNNPIHDSTFIATIAGIGSAGLVVLIVIGLILCLYRDKTICTLCCGKRKRKQKQEEEKPGSTPNLPEPKVPDILLATVDTRSSGTSEATLVARPEPSSQQSDQRAQAAAIPNPFIDTPPRISEYSAQEIAQLQSRLDKQLGPEYISSRQGPGGGKVHYLAAEKVINLANEVFGFNGWSSEIKDVTIDYVDVEKDGRITMGCSIIVRITLRDGTHHEDIGYGEIKNANGKGAAFEKAKKEAATDAVKRALRTFGNVLGNCLYDKSYLQKITKVKVEPSRWDVDKLHRHHDYAPIPKDLAKAAQSEAFARVNSQPGRTMSEHSRASLATTDVEDEYGGNLFDEVDFSHPDEVFLDATETEITDTKMTEPVPETSKAPEHQALSRAASIPAVRTPNTNTSTGPNQAQTRQQQQQQARPYQPQP</sequence>
<feature type="compositionally biased region" description="Polar residues" evidence="6">
    <location>
        <begin position="473"/>
        <end position="483"/>
    </location>
</feature>
<evidence type="ECO:0000256" key="5">
    <source>
        <dbReference type="ARBA" id="ARBA00077224"/>
    </source>
</evidence>
<gene>
    <name evidence="8" type="ORF">BLS_001046</name>
</gene>
<evidence type="ECO:0000313" key="8">
    <source>
        <dbReference type="EMBL" id="KAE9961974.1"/>
    </source>
</evidence>
<dbReference type="SUPFAM" id="SSF54768">
    <property type="entry name" value="dsRNA-binding domain-like"/>
    <property type="match status" value="1"/>
</dbReference>
<feature type="compositionally biased region" description="Low complexity" evidence="6">
    <location>
        <begin position="179"/>
        <end position="188"/>
    </location>
</feature>
<dbReference type="InterPro" id="IPR007232">
    <property type="entry name" value="Rad52_Rad59_Rad22"/>
</dbReference>
<evidence type="ECO:0000313" key="9">
    <source>
        <dbReference type="Proteomes" id="UP000433883"/>
    </source>
</evidence>
<dbReference type="GO" id="GO:0003697">
    <property type="term" value="F:single-stranded DNA binding"/>
    <property type="evidence" value="ECO:0007669"/>
    <property type="project" value="UniProtKB-ARBA"/>
</dbReference>
<comment type="similarity">
    <text evidence="1">Belongs to the RAD52 family.</text>
</comment>
<keyword evidence="3" id="KW-0233">DNA recombination</keyword>
<proteinExistence type="inferred from homology"/>
<dbReference type="EMBL" id="WNWQ01001215">
    <property type="protein sequence ID" value="KAE9961974.1"/>
    <property type="molecule type" value="Genomic_DNA"/>
</dbReference>
<dbReference type="AlphaFoldDB" id="A0A8H3YIV5"/>
<evidence type="ECO:0000256" key="7">
    <source>
        <dbReference type="SAM" id="Phobius"/>
    </source>
</evidence>
<organism evidence="8 9">
    <name type="scientific">Venturia inaequalis</name>
    <name type="common">Apple scab fungus</name>
    <dbReference type="NCBI Taxonomy" id="5025"/>
    <lineage>
        <taxon>Eukaryota</taxon>
        <taxon>Fungi</taxon>
        <taxon>Dikarya</taxon>
        <taxon>Ascomycota</taxon>
        <taxon>Pezizomycotina</taxon>
        <taxon>Dothideomycetes</taxon>
        <taxon>Pleosporomycetidae</taxon>
        <taxon>Venturiales</taxon>
        <taxon>Venturiaceae</taxon>
        <taxon>Venturia</taxon>
    </lineage>
</organism>
<dbReference type="GO" id="GO:0005634">
    <property type="term" value="C:nucleus"/>
    <property type="evidence" value="ECO:0007669"/>
    <property type="project" value="InterPro"/>
</dbReference>
<dbReference type="GO" id="GO:0000730">
    <property type="term" value="P:DNA recombinase assembly"/>
    <property type="evidence" value="ECO:0007669"/>
    <property type="project" value="InterPro"/>
</dbReference>
<dbReference type="InterPro" id="IPR041247">
    <property type="entry name" value="Rad52_fam"/>
</dbReference>
<evidence type="ECO:0000256" key="6">
    <source>
        <dbReference type="SAM" id="MobiDB-lite"/>
    </source>
</evidence>
<evidence type="ECO:0000256" key="1">
    <source>
        <dbReference type="ARBA" id="ARBA00006638"/>
    </source>
</evidence>
<feature type="region of interest" description="Disordered" evidence="6">
    <location>
        <begin position="440"/>
        <end position="502"/>
    </location>
</feature>
<comment type="caution">
    <text evidence="8">The sequence shown here is derived from an EMBL/GenBank/DDBJ whole genome shotgun (WGS) entry which is preliminary data.</text>
</comment>
<feature type="compositionally biased region" description="Low complexity" evidence="6">
    <location>
        <begin position="484"/>
        <end position="502"/>
    </location>
</feature>
<dbReference type="Pfam" id="PF04098">
    <property type="entry name" value="Rad52_Rad22"/>
    <property type="match status" value="1"/>
</dbReference>
<keyword evidence="7" id="KW-1133">Transmembrane helix</keyword>
<evidence type="ECO:0000256" key="4">
    <source>
        <dbReference type="ARBA" id="ARBA00023204"/>
    </source>
</evidence>
<dbReference type="InterPro" id="IPR042525">
    <property type="entry name" value="Rad52_Rad59_Rad22_sf"/>
</dbReference>